<accession>K1WBL2</accession>
<dbReference type="InParanoid" id="K1WBL2"/>
<dbReference type="HOGENOM" id="CLU_047846_0_1_1"/>
<dbReference type="KEGG" id="mbe:MBM_06921"/>
<sequence length="364" mass="40278">MRCAIPSFTEVSSPELQDLLTRIRERIFLPAHVNKSQRKLIFSPKHAKSLEVEPAIANIAGEDFRLRHLELTRDVPSRRTAVLNALRLMKEKRDWDNLPNLLGGLKNAGCQHGPQVRLAVVGKAGKAGRQDTVLECLRRAEFTGLTLQHLEMAIQVLYWMAQKAVAADWDAQETKKALAWAEMVRDMMEEPKHKVMPKRDIPEYFGTSKDQPEVPGILLQLAAVRATQTGKDEGGKVERYAKELLGAPKGFQEVGKGVGKEAGKDTTQKVHTSHPTFWLSTHAMVLHGIKVALPLLDAESKVGAGLKAKYEELEPLVLAVRDQLVAEQETKGKPSHSVEVYEKLLGPGSKALRSGSSEETTSNV</sequence>
<protein>
    <submittedName>
        <fullName evidence="1">Uncharacterized protein</fullName>
    </submittedName>
</protein>
<dbReference type="AlphaFoldDB" id="K1WBL2"/>
<keyword evidence="2" id="KW-1185">Reference proteome</keyword>
<dbReference type="OrthoDB" id="5405126at2759"/>
<reference evidence="1 2" key="1">
    <citation type="journal article" date="2012" name="BMC Genomics">
        <title>Sequencing the genome of Marssonina brunnea reveals fungus-poplar co-evolution.</title>
        <authorList>
            <person name="Zhu S."/>
            <person name="Cao Y.-Z."/>
            <person name="Jiang C."/>
            <person name="Tan B.-Y."/>
            <person name="Wang Z."/>
            <person name="Feng S."/>
            <person name="Zhang L."/>
            <person name="Su X.-H."/>
            <person name="Brejova B."/>
            <person name="Vinar T."/>
            <person name="Xu M."/>
            <person name="Wang M.-X."/>
            <person name="Zhang S.-G."/>
            <person name="Huang M.-R."/>
            <person name="Wu R."/>
            <person name="Zhou Y."/>
        </authorList>
    </citation>
    <scope>NUCLEOTIDE SEQUENCE [LARGE SCALE GENOMIC DNA]</scope>
    <source>
        <strain evidence="1 2">MB_m1</strain>
    </source>
</reference>
<proteinExistence type="predicted"/>
<dbReference type="OMA" id="ENVPIYN"/>
<dbReference type="Proteomes" id="UP000006753">
    <property type="component" value="Unassembled WGS sequence"/>
</dbReference>
<dbReference type="eggNOG" id="ENOG502SD76">
    <property type="taxonomic scope" value="Eukaryota"/>
</dbReference>
<evidence type="ECO:0000313" key="2">
    <source>
        <dbReference type="Proteomes" id="UP000006753"/>
    </source>
</evidence>
<gene>
    <name evidence="1" type="ORF">MBM_06921</name>
</gene>
<dbReference type="EMBL" id="JH921444">
    <property type="protein sequence ID" value="EKD14710.1"/>
    <property type="molecule type" value="Genomic_DNA"/>
</dbReference>
<organism evidence="1 2">
    <name type="scientific">Marssonina brunnea f. sp. multigermtubi (strain MB_m1)</name>
    <name type="common">Marssonina leaf spot fungus</name>
    <dbReference type="NCBI Taxonomy" id="1072389"/>
    <lineage>
        <taxon>Eukaryota</taxon>
        <taxon>Fungi</taxon>
        <taxon>Dikarya</taxon>
        <taxon>Ascomycota</taxon>
        <taxon>Pezizomycotina</taxon>
        <taxon>Leotiomycetes</taxon>
        <taxon>Helotiales</taxon>
        <taxon>Drepanopezizaceae</taxon>
        <taxon>Drepanopeziza</taxon>
    </lineage>
</organism>
<evidence type="ECO:0000313" key="1">
    <source>
        <dbReference type="EMBL" id="EKD14710.1"/>
    </source>
</evidence>
<name>K1WBL2_MARBU</name>